<dbReference type="EMBL" id="CM017616">
    <property type="protein sequence ID" value="TYI19080.1"/>
    <property type="molecule type" value="Genomic_DNA"/>
</dbReference>
<evidence type="ECO:0000313" key="2">
    <source>
        <dbReference type="Proteomes" id="UP000322667"/>
    </source>
</evidence>
<evidence type="ECO:0000313" key="1">
    <source>
        <dbReference type="EMBL" id="TYI19080.1"/>
    </source>
</evidence>
<organism evidence="1 2">
    <name type="scientific">Gossypium tomentosum</name>
    <name type="common">Hawaiian cotton</name>
    <name type="synonym">Gossypium sandvicense</name>
    <dbReference type="NCBI Taxonomy" id="34277"/>
    <lineage>
        <taxon>Eukaryota</taxon>
        <taxon>Viridiplantae</taxon>
        <taxon>Streptophyta</taxon>
        <taxon>Embryophyta</taxon>
        <taxon>Tracheophyta</taxon>
        <taxon>Spermatophyta</taxon>
        <taxon>Magnoliopsida</taxon>
        <taxon>eudicotyledons</taxon>
        <taxon>Gunneridae</taxon>
        <taxon>Pentapetalae</taxon>
        <taxon>rosids</taxon>
        <taxon>malvids</taxon>
        <taxon>Malvales</taxon>
        <taxon>Malvaceae</taxon>
        <taxon>Malvoideae</taxon>
        <taxon>Gossypium</taxon>
    </lineage>
</organism>
<reference evidence="1 2" key="1">
    <citation type="submission" date="2019-07" db="EMBL/GenBank/DDBJ databases">
        <title>WGS assembly of Gossypium tomentosum.</title>
        <authorList>
            <person name="Chen Z.J."/>
            <person name="Sreedasyam A."/>
            <person name="Ando A."/>
            <person name="Song Q."/>
            <person name="De L."/>
            <person name="Hulse-Kemp A."/>
            <person name="Ding M."/>
            <person name="Ye W."/>
            <person name="Kirkbride R."/>
            <person name="Jenkins J."/>
            <person name="Plott C."/>
            <person name="Lovell J."/>
            <person name="Lin Y.-M."/>
            <person name="Vaughn R."/>
            <person name="Liu B."/>
            <person name="Li W."/>
            <person name="Simpson S."/>
            <person name="Scheffler B."/>
            <person name="Saski C."/>
            <person name="Grover C."/>
            <person name="Hu G."/>
            <person name="Conover J."/>
            <person name="Carlson J."/>
            <person name="Shu S."/>
            <person name="Boston L."/>
            <person name="Williams M."/>
            <person name="Peterson D."/>
            <person name="Mcgee K."/>
            <person name="Jones D."/>
            <person name="Wendel J."/>
            <person name="Stelly D."/>
            <person name="Grimwood J."/>
            <person name="Schmutz J."/>
        </authorList>
    </citation>
    <scope>NUCLEOTIDE SEQUENCE [LARGE SCALE GENOMIC DNA]</scope>
    <source>
        <strain evidence="1">7179.01</strain>
    </source>
</reference>
<name>A0A5D2PVV9_GOSTO</name>
<keyword evidence="2" id="KW-1185">Reference proteome</keyword>
<gene>
    <name evidence="1" type="ORF">ES332_A07G139800v1</name>
</gene>
<dbReference type="Proteomes" id="UP000322667">
    <property type="component" value="Chromosome A07"/>
</dbReference>
<proteinExistence type="predicted"/>
<sequence>MGRASNSTRCTLPLIKTCEKSQQTWEADLGYYHAKKGSQQVKINCPWLNSEIVSKHYPRALSQSQVIIFPALESDKVITILDIHQVKKVDRVSKGLKCDRAKLHNQYCVPTI</sequence>
<protein>
    <submittedName>
        <fullName evidence="1">Uncharacterized protein</fullName>
    </submittedName>
</protein>
<dbReference type="AlphaFoldDB" id="A0A5D2PVV9"/>
<accession>A0A5D2PVV9</accession>